<sequence length="342" mass="39242">MNMMTFAINVAERAPLPDGMTLAGIDALCRRTTRMLEALPETHEQDFAEAMARYPIATHTEDANRQHYEMPAEFFDIVLGPQKKYSCCLYPEPSTSLSQAETLALETTVKHAEISDGMDILELGCGWGSLSLHMARTFPDARITSVSNSSSQRQYILGRAKEEGLTNLEVITADMNDFTAECIFDRVVSVEMFEHMSNWHKLLEQVRTWLKPEGKLFIHVFTHKNRSYRFDPADPADWIAQHFFTGGVMPAHDLPNRFQDLFTVEKESRWPGTHYQRTAFDWLANFDRNTSLIRPILQNVYGNHASLWHRRWRLFFLSTAGLFGYDNGSVWGVGHYLLKPVK</sequence>
<keyword evidence="2" id="KW-1185">Reference proteome</keyword>
<evidence type="ECO:0000313" key="2">
    <source>
        <dbReference type="Proteomes" id="UP001230207"/>
    </source>
</evidence>
<dbReference type="EC" id="2.1.1.79" evidence="1"/>
<dbReference type="GO" id="GO:0032259">
    <property type="term" value="P:methylation"/>
    <property type="evidence" value="ECO:0007669"/>
    <property type="project" value="UniProtKB-KW"/>
</dbReference>
<organism evidence="1 2">
    <name type="scientific">Pararhizobium capsulatum DSM 1112</name>
    <dbReference type="NCBI Taxonomy" id="1121113"/>
    <lineage>
        <taxon>Bacteria</taxon>
        <taxon>Pseudomonadati</taxon>
        <taxon>Pseudomonadota</taxon>
        <taxon>Alphaproteobacteria</taxon>
        <taxon>Hyphomicrobiales</taxon>
        <taxon>Rhizobiaceae</taxon>
        <taxon>Rhizobium/Agrobacterium group</taxon>
        <taxon>Pararhizobium</taxon>
    </lineage>
</organism>
<dbReference type="GO" id="GO:0008825">
    <property type="term" value="F:cyclopropane-fatty-acyl-phospholipid synthase activity"/>
    <property type="evidence" value="ECO:0007669"/>
    <property type="project" value="UniProtKB-EC"/>
</dbReference>
<dbReference type="Gene3D" id="3.40.50.150">
    <property type="entry name" value="Vaccinia Virus protein VP39"/>
    <property type="match status" value="1"/>
</dbReference>
<name>A0ABU0BVG7_9HYPH</name>
<comment type="caution">
    <text evidence="1">The sequence shown here is derived from an EMBL/GenBank/DDBJ whole genome shotgun (WGS) entry which is preliminary data.</text>
</comment>
<dbReference type="InterPro" id="IPR029063">
    <property type="entry name" value="SAM-dependent_MTases_sf"/>
</dbReference>
<keyword evidence="1" id="KW-0489">Methyltransferase</keyword>
<dbReference type="CDD" id="cd02440">
    <property type="entry name" value="AdoMet_MTases"/>
    <property type="match status" value="1"/>
</dbReference>
<keyword evidence="1" id="KW-0808">Transferase</keyword>
<dbReference type="RefSeq" id="WP_307233009.1">
    <property type="nucleotide sequence ID" value="NZ_JAUSVF010000001.1"/>
</dbReference>
<protein>
    <submittedName>
        <fullName evidence="1">Cyclopropane-fatty-acyl-phospholipid synthase</fullName>
        <ecNumber evidence="1">2.1.1.79</ecNumber>
    </submittedName>
</protein>
<dbReference type="PANTHER" id="PTHR43832">
    <property type="match status" value="1"/>
</dbReference>
<dbReference type="Pfam" id="PF02353">
    <property type="entry name" value="CMAS"/>
    <property type="match status" value="1"/>
</dbReference>
<gene>
    <name evidence="1" type="ORF">QO002_004106</name>
</gene>
<evidence type="ECO:0000313" key="1">
    <source>
        <dbReference type="EMBL" id="MDQ0321968.1"/>
    </source>
</evidence>
<reference evidence="1 2" key="1">
    <citation type="submission" date="2023-07" db="EMBL/GenBank/DDBJ databases">
        <title>Genomic Encyclopedia of Type Strains, Phase IV (KMG-IV): sequencing the most valuable type-strain genomes for metagenomic binning, comparative biology and taxonomic classification.</title>
        <authorList>
            <person name="Goeker M."/>
        </authorList>
    </citation>
    <scope>NUCLEOTIDE SEQUENCE [LARGE SCALE GENOMIC DNA]</scope>
    <source>
        <strain evidence="1 2">DSM 1112</strain>
    </source>
</reference>
<dbReference type="SUPFAM" id="SSF53335">
    <property type="entry name" value="S-adenosyl-L-methionine-dependent methyltransferases"/>
    <property type="match status" value="1"/>
</dbReference>
<dbReference type="Proteomes" id="UP001230207">
    <property type="component" value="Unassembled WGS sequence"/>
</dbReference>
<proteinExistence type="predicted"/>
<dbReference type="PANTHER" id="PTHR43832:SF1">
    <property type="entry name" value="S-ADENOSYL-L-METHIONINE-DEPENDENT METHYLTRANSFERASES SUPERFAMILY PROTEIN"/>
    <property type="match status" value="1"/>
</dbReference>
<accession>A0ABU0BVG7</accession>
<dbReference type="EMBL" id="JAUSVF010000001">
    <property type="protein sequence ID" value="MDQ0321968.1"/>
    <property type="molecule type" value="Genomic_DNA"/>
</dbReference>